<dbReference type="Proteomes" id="UP000258309">
    <property type="component" value="Unassembled WGS sequence"/>
</dbReference>
<evidence type="ECO:0000313" key="3">
    <source>
        <dbReference type="Proteomes" id="UP000258309"/>
    </source>
</evidence>
<dbReference type="OrthoDB" id="66144at2759"/>
<dbReference type="Gene3D" id="3.40.50.150">
    <property type="entry name" value="Vaccinia Virus protein VP39"/>
    <property type="match status" value="1"/>
</dbReference>
<reference evidence="2 3" key="1">
    <citation type="submission" date="2018-05" db="EMBL/GenBank/DDBJ databases">
        <title>Draft genome sequence of Scytalidium lignicola DSM 105466, a ubiquitous saprotrophic fungus.</title>
        <authorList>
            <person name="Buettner E."/>
            <person name="Gebauer A.M."/>
            <person name="Hofrichter M."/>
            <person name="Liers C."/>
            <person name="Kellner H."/>
        </authorList>
    </citation>
    <scope>NUCLEOTIDE SEQUENCE [LARGE SCALE GENOMIC DNA]</scope>
    <source>
        <strain evidence="2 3">DSM 105466</strain>
    </source>
</reference>
<keyword evidence="3" id="KW-1185">Reference proteome</keyword>
<evidence type="ECO:0000259" key="1">
    <source>
        <dbReference type="Pfam" id="PF08241"/>
    </source>
</evidence>
<dbReference type="OMA" id="TNMHSEM"/>
<proteinExistence type="predicted"/>
<sequence>MAAPRPIESVSTLELYERWAQVYDIDGNILQAVDDLYFTELLEEAFHLRNKSDQLTIFELGCGTGRNTAKLLDTKFASQISNIYAVDFSSAMLSAAKERCNMALGKLDPRLRPSIEFYQYDALSPRSLPLAENIDIVVSTLVLEHLPLDVFFDRVKGFLRKDGKGVLLLTNMHPDMGKRSQAGFLDEKSGQKIQGTSYAHEIREVVGAGKKFGFELCGEVKERAVAADDVGEGKILGRRGHKWIGWNVWFSCHMRLKEEA</sequence>
<organism evidence="2 3">
    <name type="scientific">Scytalidium lignicola</name>
    <name type="common">Hyphomycete</name>
    <dbReference type="NCBI Taxonomy" id="5539"/>
    <lineage>
        <taxon>Eukaryota</taxon>
        <taxon>Fungi</taxon>
        <taxon>Dikarya</taxon>
        <taxon>Ascomycota</taxon>
        <taxon>Pezizomycotina</taxon>
        <taxon>Leotiomycetes</taxon>
        <taxon>Leotiomycetes incertae sedis</taxon>
        <taxon>Scytalidium</taxon>
    </lineage>
</organism>
<dbReference type="EMBL" id="NCSJ02000102">
    <property type="protein sequence ID" value="RFU30341.1"/>
    <property type="molecule type" value="Genomic_DNA"/>
</dbReference>
<name>A0A3E2HB14_SCYLI</name>
<dbReference type="STRING" id="5539.A0A3E2HB14"/>
<dbReference type="InterPro" id="IPR029063">
    <property type="entry name" value="SAM-dependent_MTases_sf"/>
</dbReference>
<accession>A0A3E2HB14</accession>
<comment type="caution">
    <text evidence="2">The sequence shown here is derived from an EMBL/GenBank/DDBJ whole genome shotgun (WGS) entry which is preliminary data.</text>
</comment>
<feature type="non-terminal residue" evidence="2">
    <location>
        <position position="260"/>
    </location>
</feature>
<feature type="domain" description="Methyltransferase type 11" evidence="1">
    <location>
        <begin position="59"/>
        <end position="165"/>
    </location>
</feature>
<feature type="non-terminal residue" evidence="2">
    <location>
        <position position="1"/>
    </location>
</feature>
<dbReference type="SUPFAM" id="SSF53335">
    <property type="entry name" value="S-adenosyl-L-methionine-dependent methyltransferases"/>
    <property type="match status" value="1"/>
</dbReference>
<dbReference type="AlphaFoldDB" id="A0A3E2HB14"/>
<protein>
    <recommendedName>
        <fullName evidence="1">Methyltransferase type 11 domain-containing protein</fullName>
    </recommendedName>
</protein>
<dbReference type="InterPro" id="IPR013216">
    <property type="entry name" value="Methyltransf_11"/>
</dbReference>
<dbReference type="PANTHER" id="PTHR43861">
    <property type="entry name" value="TRANS-ACONITATE 2-METHYLTRANSFERASE-RELATED"/>
    <property type="match status" value="1"/>
</dbReference>
<gene>
    <name evidence="2" type="ORF">B7463_g5967</name>
</gene>
<dbReference type="GO" id="GO:0008757">
    <property type="term" value="F:S-adenosylmethionine-dependent methyltransferase activity"/>
    <property type="evidence" value="ECO:0007669"/>
    <property type="project" value="InterPro"/>
</dbReference>
<dbReference type="Pfam" id="PF08241">
    <property type="entry name" value="Methyltransf_11"/>
    <property type="match status" value="1"/>
</dbReference>
<dbReference type="CDD" id="cd02440">
    <property type="entry name" value="AdoMet_MTases"/>
    <property type="match status" value="1"/>
</dbReference>
<evidence type="ECO:0000313" key="2">
    <source>
        <dbReference type="EMBL" id="RFU30341.1"/>
    </source>
</evidence>